<accession>A0ABP7T6Z6</accession>
<sequence length="339" mass="36768">MQPSFSRLRFGWAPLLAFLWLALPTQAQAPAKAPWVITGQVVSSRDSSSVIPGVDVQIAGLGPLLSAPSATEGRFRVSVSDSVVRKYLPATIQISISKYGKKVSTQERTLALPVLAAGQARELPLGTLFVEYVDTLSTGGIVVVAQPALPWPMPPPTSVFPFPASYLAGLKTFRDVDDKLSSALTNAGYDTPKHYSIPDGFAVITRLEQTTADARPLPQAQRWLSNAVGGEQLMGLLRDLVITRKGYFRVMIFVVTPRNVTFSQKPLAQDRATTWYHQGPLFLDAAVGSQLCPPNCRVTALIYEFMKEDSLRALPTASCPITGCNHMVLARILPSSGCR</sequence>
<dbReference type="RefSeq" id="WP_345049220.1">
    <property type="nucleotide sequence ID" value="NZ_BAABDK010000001.1"/>
</dbReference>
<organism evidence="2 3">
    <name type="scientific">Hymenobacter glaciei</name>
    <dbReference type="NCBI Taxonomy" id="877209"/>
    <lineage>
        <taxon>Bacteria</taxon>
        <taxon>Pseudomonadati</taxon>
        <taxon>Bacteroidota</taxon>
        <taxon>Cytophagia</taxon>
        <taxon>Cytophagales</taxon>
        <taxon>Hymenobacteraceae</taxon>
        <taxon>Hymenobacter</taxon>
    </lineage>
</organism>
<evidence type="ECO:0008006" key="4">
    <source>
        <dbReference type="Google" id="ProtNLM"/>
    </source>
</evidence>
<proteinExistence type="predicted"/>
<feature type="chain" id="PRO_5045355231" description="Carboxypeptidase-like regulatory domain-containing protein" evidence="1">
    <location>
        <begin position="30"/>
        <end position="339"/>
    </location>
</feature>
<feature type="signal peptide" evidence="1">
    <location>
        <begin position="1"/>
        <end position="29"/>
    </location>
</feature>
<reference evidence="3" key="1">
    <citation type="journal article" date="2019" name="Int. J. Syst. Evol. Microbiol.">
        <title>The Global Catalogue of Microorganisms (GCM) 10K type strain sequencing project: providing services to taxonomists for standard genome sequencing and annotation.</title>
        <authorList>
            <consortium name="The Broad Institute Genomics Platform"/>
            <consortium name="The Broad Institute Genome Sequencing Center for Infectious Disease"/>
            <person name="Wu L."/>
            <person name="Ma J."/>
        </authorList>
    </citation>
    <scope>NUCLEOTIDE SEQUENCE [LARGE SCALE GENOMIC DNA]</scope>
    <source>
        <strain evidence="3">JCM 17225</strain>
    </source>
</reference>
<keyword evidence="1" id="KW-0732">Signal</keyword>
<protein>
    <recommendedName>
        <fullName evidence="4">Carboxypeptidase-like regulatory domain-containing protein</fullName>
    </recommendedName>
</protein>
<evidence type="ECO:0000313" key="3">
    <source>
        <dbReference type="Proteomes" id="UP001501469"/>
    </source>
</evidence>
<comment type="caution">
    <text evidence="2">The sequence shown here is derived from an EMBL/GenBank/DDBJ whole genome shotgun (WGS) entry which is preliminary data.</text>
</comment>
<evidence type="ECO:0000313" key="2">
    <source>
        <dbReference type="EMBL" id="GAA4021835.1"/>
    </source>
</evidence>
<keyword evidence="3" id="KW-1185">Reference proteome</keyword>
<name>A0ABP7T6Z6_9BACT</name>
<dbReference type="Proteomes" id="UP001501469">
    <property type="component" value="Unassembled WGS sequence"/>
</dbReference>
<dbReference type="EMBL" id="BAABDK010000001">
    <property type="protein sequence ID" value="GAA4021835.1"/>
    <property type="molecule type" value="Genomic_DNA"/>
</dbReference>
<gene>
    <name evidence="2" type="ORF">GCM10022409_01940</name>
</gene>
<evidence type="ECO:0000256" key="1">
    <source>
        <dbReference type="SAM" id="SignalP"/>
    </source>
</evidence>